<comment type="caution">
    <text evidence="1">The sequence shown here is derived from an EMBL/GenBank/DDBJ whole genome shotgun (WGS) entry which is preliminary data.</text>
</comment>
<organism evidence="1 2">
    <name type="scientific">Pedobacter africanus</name>
    <dbReference type="NCBI Taxonomy" id="151894"/>
    <lineage>
        <taxon>Bacteria</taxon>
        <taxon>Pseudomonadati</taxon>
        <taxon>Bacteroidota</taxon>
        <taxon>Sphingobacteriia</taxon>
        <taxon>Sphingobacteriales</taxon>
        <taxon>Sphingobacteriaceae</taxon>
        <taxon>Pedobacter</taxon>
    </lineage>
</organism>
<dbReference type="EMBL" id="JAVDTF010000003">
    <property type="protein sequence ID" value="MDR6784812.1"/>
    <property type="molecule type" value="Genomic_DNA"/>
</dbReference>
<dbReference type="EC" id="3.6.1.11" evidence="1"/>
<dbReference type="EC" id="3.6.1.40" evidence="1"/>
<keyword evidence="2" id="KW-1185">Reference proteome</keyword>
<accession>A0ACC6KZX5</accession>
<evidence type="ECO:0000313" key="1">
    <source>
        <dbReference type="EMBL" id="MDR6784812.1"/>
    </source>
</evidence>
<proteinExistence type="predicted"/>
<name>A0ACC6KZX5_9SPHI</name>
<sequence>MTAAVIDLGTNTFHLIIAQISPDNIEVLYKTNIPVKLGEGRINDHIIVPEAYERGLLALETFQNEIRKHQVDKVKAIATSAIRSAGNGENFVKAARSYAGITIEVASGDQEAEYIFNGVKASGAIRETSLVMDIGGGSTEFIICDENGLLWKKSYNIGAARLMQAYFNSDPISQSDRQAITSHLDNELADLKKACSIYKPMQLIGSAGAFETFTAMIDGQLDLNNTPSTAIDLEAYRILSKTLQHSSHSERAAMPNLIPLRVDMIVIAAILTDYVIALSGIERLSLSTYDLKMGVLENLRQSEAG</sequence>
<evidence type="ECO:0000313" key="2">
    <source>
        <dbReference type="Proteomes" id="UP001246858"/>
    </source>
</evidence>
<dbReference type="Proteomes" id="UP001246858">
    <property type="component" value="Unassembled WGS sequence"/>
</dbReference>
<gene>
    <name evidence="1" type="ORF">J2X78_003386</name>
</gene>
<reference evidence="1" key="1">
    <citation type="submission" date="2023-07" db="EMBL/GenBank/DDBJ databases">
        <title>Sorghum-associated microbial communities from plants grown in Nebraska, USA.</title>
        <authorList>
            <person name="Schachtman D."/>
        </authorList>
    </citation>
    <scope>NUCLEOTIDE SEQUENCE</scope>
    <source>
        <strain evidence="1">2697</strain>
    </source>
</reference>
<keyword evidence="1" id="KW-0378">Hydrolase</keyword>
<protein>
    <submittedName>
        <fullName evidence="1">Exopolyphosphatase/guanosine-5'-triphosphate, 3'-diphosphate pyrophosphatase</fullName>
        <ecNumber evidence="1">3.6.1.11</ecNumber>
        <ecNumber evidence="1">3.6.1.40</ecNumber>
    </submittedName>
</protein>